<keyword evidence="7" id="KW-0804">Transcription</keyword>
<keyword evidence="12" id="KW-1185">Reference proteome</keyword>
<keyword evidence="4" id="KW-0744">Spermatogenesis</keyword>
<evidence type="ECO:0000259" key="10">
    <source>
        <dbReference type="PROSITE" id="PS50888"/>
    </source>
</evidence>
<proteinExistence type="predicted"/>
<dbReference type="PANTHER" id="PTHR15402">
    <property type="entry name" value="TRANSCRIPTION FACTOR-LIKE 5 PROTEIN"/>
    <property type="match status" value="1"/>
</dbReference>
<dbReference type="InterPro" id="IPR036638">
    <property type="entry name" value="HLH_DNA-bd_sf"/>
</dbReference>
<evidence type="ECO:0000256" key="2">
    <source>
        <dbReference type="ARBA" id="ARBA00022473"/>
    </source>
</evidence>
<protein>
    <recommendedName>
        <fullName evidence="10">BHLH domain-containing protein</fullName>
    </recommendedName>
</protein>
<feature type="region of interest" description="Disordered" evidence="9">
    <location>
        <begin position="1"/>
        <end position="45"/>
    </location>
</feature>
<keyword evidence="3" id="KW-0221">Differentiation</keyword>
<dbReference type="PROSITE" id="PS50888">
    <property type="entry name" value="BHLH"/>
    <property type="match status" value="1"/>
</dbReference>
<evidence type="ECO:0000256" key="8">
    <source>
        <dbReference type="ARBA" id="ARBA00023242"/>
    </source>
</evidence>
<keyword evidence="2" id="KW-0217">Developmental protein</keyword>
<dbReference type="GO" id="GO:0046983">
    <property type="term" value="F:protein dimerization activity"/>
    <property type="evidence" value="ECO:0007669"/>
    <property type="project" value="InterPro"/>
</dbReference>
<reference evidence="11" key="1">
    <citation type="submission" date="2025-08" db="UniProtKB">
        <authorList>
            <consortium name="Ensembl"/>
        </authorList>
    </citation>
    <scope>IDENTIFICATION</scope>
</reference>
<evidence type="ECO:0000256" key="3">
    <source>
        <dbReference type="ARBA" id="ARBA00022782"/>
    </source>
</evidence>
<feature type="compositionally biased region" description="Polar residues" evidence="9">
    <location>
        <begin position="15"/>
        <end position="32"/>
    </location>
</feature>
<dbReference type="AlphaFoldDB" id="A0A3Q0QSM6"/>
<organism evidence="11 12">
    <name type="scientific">Amphilophus citrinellus</name>
    <name type="common">Midas cichlid</name>
    <name type="synonym">Cichlasoma citrinellum</name>
    <dbReference type="NCBI Taxonomy" id="61819"/>
    <lineage>
        <taxon>Eukaryota</taxon>
        <taxon>Metazoa</taxon>
        <taxon>Chordata</taxon>
        <taxon>Craniata</taxon>
        <taxon>Vertebrata</taxon>
        <taxon>Euteleostomi</taxon>
        <taxon>Actinopterygii</taxon>
        <taxon>Neopterygii</taxon>
        <taxon>Teleostei</taxon>
        <taxon>Neoteleostei</taxon>
        <taxon>Acanthomorphata</taxon>
        <taxon>Ovalentaria</taxon>
        <taxon>Cichlomorphae</taxon>
        <taxon>Cichliformes</taxon>
        <taxon>Cichlidae</taxon>
        <taxon>New World cichlids</taxon>
        <taxon>Cichlasomatinae</taxon>
        <taxon>Heroini</taxon>
        <taxon>Amphilophus</taxon>
    </lineage>
</organism>
<evidence type="ECO:0000256" key="7">
    <source>
        <dbReference type="ARBA" id="ARBA00023163"/>
    </source>
</evidence>
<evidence type="ECO:0000256" key="1">
    <source>
        <dbReference type="ARBA" id="ARBA00004123"/>
    </source>
</evidence>
<name>A0A3Q0QSM6_AMPCI</name>
<feature type="domain" description="BHLH" evidence="10">
    <location>
        <begin position="33"/>
        <end position="83"/>
    </location>
</feature>
<sequence>CSQTKAAKAAPDSAGESQSGTRKSARSCMSLSQRKEKHNSKERERRKRIRLCCDELNTLVPFCDSETDKVTTLQWTTAFLRYITKTYGDTFKEVSPCRTSSLMRKHSSVNPAQVRIQSTIGWMRH</sequence>
<evidence type="ECO:0000256" key="4">
    <source>
        <dbReference type="ARBA" id="ARBA00022871"/>
    </source>
</evidence>
<dbReference type="STRING" id="61819.ENSACIP00000000006"/>
<dbReference type="GO" id="GO:0000981">
    <property type="term" value="F:DNA-binding transcription factor activity, RNA polymerase II-specific"/>
    <property type="evidence" value="ECO:0007669"/>
    <property type="project" value="TreeGrafter"/>
</dbReference>
<dbReference type="SUPFAM" id="SSF47459">
    <property type="entry name" value="HLH, helix-loop-helix DNA-binding domain"/>
    <property type="match status" value="1"/>
</dbReference>
<evidence type="ECO:0000256" key="9">
    <source>
        <dbReference type="SAM" id="MobiDB-lite"/>
    </source>
</evidence>
<dbReference type="SMART" id="SM00353">
    <property type="entry name" value="HLH"/>
    <property type="match status" value="1"/>
</dbReference>
<dbReference type="FunFam" id="4.10.280.10:FF:000057">
    <property type="entry name" value="transcription factor-like 5 protein-like"/>
    <property type="match status" value="1"/>
</dbReference>
<dbReference type="GO" id="GO:0005634">
    <property type="term" value="C:nucleus"/>
    <property type="evidence" value="ECO:0007669"/>
    <property type="project" value="UniProtKB-SubCell"/>
</dbReference>
<dbReference type="GO" id="GO:0030154">
    <property type="term" value="P:cell differentiation"/>
    <property type="evidence" value="ECO:0007669"/>
    <property type="project" value="UniProtKB-KW"/>
</dbReference>
<dbReference type="Proteomes" id="UP000261340">
    <property type="component" value="Unplaced"/>
</dbReference>
<feature type="compositionally biased region" description="Basic residues" evidence="9">
    <location>
        <begin position="35"/>
        <end position="45"/>
    </location>
</feature>
<dbReference type="Gene3D" id="4.10.280.10">
    <property type="entry name" value="Helix-loop-helix DNA-binding domain"/>
    <property type="match status" value="1"/>
</dbReference>
<accession>A0A3Q0QSM6</accession>
<dbReference type="Ensembl" id="ENSACIT00000000006.1">
    <property type="protein sequence ID" value="ENSACIP00000000006.1"/>
    <property type="gene ID" value="ENSACIG00000000005.1"/>
</dbReference>
<dbReference type="OMA" id="IQSTIGW"/>
<dbReference type="Pfam" id="PF00010">
    <property type="entry name" value="HLH"/>
    <property type="match status" value="1"/>
</dbReference>
<reference evidence="11" key="2">
    <citation type="submission" date="2025-09" db="UniProtKB">
        <authorList>
            <consortium name="Ensembl"/>
        </authorList>
    </citation>
    <scope>IDENTIFICATION</scope>
</reference>
<dbReference type="GO" id="GO:0007283">
    <property type="term" value="P:spermatogenesis"/>
    <property type="evidence" value="ECO:0007669"/>
    <property type="project" value="UniProtKB-KW"/>
</dbReference>
<dbReference type="PANTHER" id="PTHR15402:SF2">
    <property type="entry name" value="TRANSCRIPTION FACTOR LIKE 5"/>
    <property type="match status" value="1"/>
</dbReference>
<keyword evidence="6" id="KW-0238">DNA-binding</keyword>
<evidence type="ECO:0000256" key="5">
    <source>
        <dbReference type="ARBA" id="ARBA00023015"/>
    </source>
</evidence>
<comment type="subcellular location">
    <subcellularLocation>
        <location evidence="1">Nucleus</location>
    </subcellularLocation>
</comment>
<dbReference type="GeneTree" id="ENSGT00390000002821"/>
<dbReference type="GO" id="GO:0000978">
    <property type="term" value="F:RNA polymerase II cis-regulatory region sequence-specific DNA binding"/>
    <property type="evidence" value="ECO:0007669"/>
    <property type="project" value="TreeGrafter"/>
</dbReference>
<keyword evidence="5" id="KW-0805">Transcription regulation</keyword>
<dbReference type="InterPro" id="IPR011598">
    <property type="entry name" value="bHLH_dom"/>
</dbReference>
<evidence type="ECO:0000313" key="12">
    <source>
        <dbReference type="Proteomes" id="UP000261340"/>
    </source>
</evidence>
<keyword evidence="8" id="KW-0539">Nucleus</keyword>
<dbReference type="InterPro" id="IPR039583">
    <property type="entry name" value="TCFL5/SOLH1/2"/>
</dbReference>
<evidence type="ECO:0000313" key="11">
    <source>
        <dbReference type="Ensembl" id="ENSACIP00000000006.1"/>
    </source>
</evidence>
<evidence type="ECO:0000256" key="6">
    <source>
        <dbReference type="ARBA" id="ARBA00023125"/>
    </source>
</evidence>